<keyword evidence="3" id="KW-0997">Cell inner membrane</keyword>
<keyword evidence="6" id="KW-0012">Acyltransferase</keyword>
<reference evidence="8 9" key="1">
    <citation type="submission" date="2013-06" db="EMBL/GenBank/DDBJ databases">
        <title>The Genome Sequence of Acinetobacter rudis CIP 110305.</title>
        <authorList>
            <consortium name="The Broad Institute Genome Sequencing Platform"/>
            <consortium name="The Broad Institute Genome Sequencing Center for Infectious Disease"/>
            <person name="Cerqueira G."/>
            <person name="Feldgarden M."/>
            <person name="Courvalin P."/>
            <person name="Perichon B."/>
            <person name="Grillot-Courvalin C."/>
            <person name="Clermont D."/>
            <person name="Rocha E."/>
            <person name="Yoon E.-J."/>
            <person name="Nemec A."/>
            <person name="Young S.K."/>
            <person name="Zeng Q."/>
            <person name="Gargeya S."/>
            <person name="Fitzgerald M."/>
            <person name="Abouelleil A."/>
            <person name="Alvarado L."/>
            <person name="Berlin A.M."/>
            <person name="Chapman S.B."/>
            <person name="Dewar J."/>
            <person name="Goldberg J."/>
            <person name="Griggs A."/>
            <person name="Gujja S."/>
            <person name="Hansen M."/>
            <person name="Howarth C."/>
            <person name="Imamovic A."/>
            <person name="Larimer J."/>
            <person name="McCowan C."/>
            <person name="Murphy C."/>
            <person name="Pearson M."/>
            <person name="Priest M."/>
            <person name="Roberts A."/>
            <person name="Saif S."/>
            <person name="Shea T."/>
            <person name="Sykes S."/>
            <person name="Wortman J."/>
            <person name="Nusbaum C."/>
            <person name="Birren B."/>
        </authorList>
    </citation>
    <scope>NUCLEOTIDE SEQUENCE [LARGE SCALE GENOMIC DNA]</scope>
    <source>
        <strain evidence="8 9">CIP 110305</strain>
    </source>
</reference>
<evidence type="ECO:0000256" key="2">
    <source>
        <dbReference type="ARBA" id="ARBA00022475"/>
    </source>
</evidence>
<dbReference type="Proteomes" id="UP000014568">
    <property type="component" value="Unassembled WGS sequence"/>
</dbReference>
<keyword evidence="9" id="KW-1185">Reference proteome</keyword>
<dbReference type="GO" id="GO:0016746">
    <property type="term" value="F:acyltransferase activity"/>
    <property type="evidence" value="ECO:0007669"/>
    <property type="project" value="UniProtKB-KW"/>
</dbReference>
<protein>
    <recommendedName>
        <fullName evidence="10">Lipid A biosynthesis lauroyl acyltransferase</fullName>
    </recommendedName>
</protein>
<keyword evidence="4" id="KW-0808">Transferase</keyword>
<dbReference type="HOGENOM" id="CLU_049421_2_1_6"/>
<keyword evidence="7" id="KW-0812">Transmembrane</keyword>
<dbReference type="PANTHER" id="PTHR30606:SF9">
    <property type="entry name" value="LIPID A BIOSYNTHESIS LAUROYLTRANSFERASE"/>
    <property type="match status" value="1"/>
</dbReference>
<dbReference type="STRING" id="632955.GCA_000829675_02613"/>
<organism evidence="8 9">
    <name type="scientific">Acinetobacter rudis CIP 110305</name>
    <dbReference type="NCBI Taxonomy" id="421052"/>
    <lineage>
        <taxon>Bacteria</taxon>
        <taxon>Pseudomonadati</taxon>
        <taxon>Pseudomonadota</taxon>
        <taxon>Gammaproteobacteria</taxon>
        <taxon>Moraxellales</taxon>
        <taxon>Moraxellaceae</taxon>
        <taxon>Acinetobacter</taxon>
    </lineage>
</organism>
<evidence type="ECO:0000256" key="3">
    <source>
        <dbReference type="ARBA" id="ARBA00022519"/>
    </source>
</evidence>
<dbReference type="RefSeq" id="WP_016657939.1">
    <property type="nucleotide sequence ID" value="NZ_KE340355.1"/>
</dbReference>
<evidence type="ECO:0000313" key="8">
    <source>
        <dbReference type="EMBL" id="EPF70017.1"/>
    </source>
</evidence>
<keyword evidence="2" id="KW-1003">Cell membrane</keyword>
<name>S3MQX5_9GAMM</name>
<gene>
    <name evidence="8" type="ORF">F945_03581</name>
</gene>
<dbReference type="AlphaFoldDB" id="S3MQX5"/>
<comment type="caution">
    <text evidence="8">The sequence shown here is derived from an EMBL/GenBank/DDBJ whole genome shotgun (WGS) entry which is preliminary data.</text>
</comment>
<evidence type="ECO:0000256" key="5">
    <source>
        <dbReference type="ARBA" id="ARBA00023136"/>
    </source>
</evidence>
<keyword evidence="7" id="KW-1133">Transmembrane helix</keyword>
<sequence>MTSSSSPRWSQLKERGGLLPLNLMLLFYRLGGRKLCQLILYVVIFWYWIFASSARQASQLYLQKLHRFAGEHSPFEKQPNWKNSFQHLLQFGLCILDKIEGWLGRISEQQLELHGHEQLRAQYQKGAVILVSHFGNIELLRALKSEHVQKINVLVYQKHAAKFNQFLKQLNSHADISLLPVDELGIETAIYLQEKLDQGEWIIIAADRIPVQSGRVQAIPFLGCDANWPQGAWILASLLKVPVLAIFSYQFDRALHVYVHQLAEQLSFPRQTRCEAMQNIMRRYVELLEQHCIRAPYQWFNFYNFWNK</sequence>
<dbReference type="InterPro" id="IPR004960">
    <property type="entry name" value="LipA_acyltrans"/>
</dbReference>
<keyword evidence="5 7" id="KW-0472">Membrane</keyword>
<dbReference type="GO" id="GO:0009247">
    <property type="term" value="P:glycolipid biosynthetic process"/>
    <property type="evidence" value="ECO:0007669"/>
    <property type="project" value="UniProtKB-ARBA"/>
</dbReference>
<dbReference type="EMBL" id="ATGI01000039">
    <property type="protein sequence ID" value="EPF70017.1"/>
    <property type="molecule type" value="Genomic_DNA"/>
</dbReference>
<dbReference type="GO" id="GO:0005886">
    <property type="term" value="C:plasma membrane"/>
    <property type="evidence" value="ECO:0007669"/>
    <property type="project" value="UniProtKB-SubCell"/>
</dbReference>
<dbReference type="OrthoDB" id="9808633at2"/>
<dbReference type="PANTHER" id="PTHR30606">
    <property type="entry name" value="LIPID A BIOSYNTHESIS LAUROYL ACYLTRANSFERASE"/>
    <property type="match status" value="1"/>
</dbReference>
<dbReference type="Pfam" id="PF03279">
    <property type="entry name" value="Lip_A_acyltrans"/>
    <property type="match status" value="1"/>
</dbReference>
<comment type="subcellular location">
    <subcellularLocation>
        <location evidence="1">Cell inner membrane</location>
    </subcellularLocation>
</comment>
<evidence type="ECO:0000313" key="9">
    <source>
        <dbReference type="Proteomes" id="UP000014568"/>
    </source>
</evidence>
<evidence type="ECO:0008006" key="10">
    <source>
        <dbReference type="Google" id="ProtNLM"/>
    </source>
</evidence>
<proteinExistence type="predicted"/>
<evidence type="ECO:0000256" key="6">
    <source>
        <dbReference type="ARBA" id="ARBA00023315"/>
    </source>
</evidence>
<accession>S3MQX5</accession>
<dbReference type="PATRIC" id="fig|421052.3.peg.3512"/>
<evidence type="ECO:0000256" key="4">
    <source>
        <dbReference type="ARBA" id="ARBA00022679"/>
    </source>
</evidence>
<dbReference type="eggNOG" id="COG4261">
    <property type="taxonomic scope" value="Bacteria"/>
</dbReference>
<dbReference type="CDD" id="cd07984">
    <property type="entry name" value="LPLAT_LABLAT-like"/>
    <property type="match status" value="1"/>
</dbReference>
<evidence type="ECO:0000256" key="1">
    <source>
        <dbReference type="ARBA" id="ARBA00004533"/>
    </source>
</evidence>
<evidence type="ECO:0000256" key="7">
    <source>
        <dbReference type="SAM" id="Phobius"/>
    </source>
</evidence>
<feature type="transmembrane region" description="Helical" evidence="7">
    <location>
        <begin position="35"/>
        <end position="54"/>
    </location>
</feature>